<feature type="domain" description="Creatinase N-terminal" evidence="5">
    <location>
        <begin position="6"/>
        <end position="131"/>
    </location>
</feature>
<accession>A0A4R6YNZ1</accession>
<feature type="domain" description="Peptidase M24" evidence="4">
    <location>
        <begin position="310"/>
        <end position="524"/>
    </location>
</feature>
<evidence type="ECO:0000256" key="2">
    <source>
        <dbReference type="ARBA" id="ARBA00022723"/>
    </source>
</evidence>
<organism evidence="7 8">
    <name type="scientific">Tahibacter aquaticus</name>
    <dbReference type="NCBI Taxonomy" id="520092"/>
    <lineage>
        <taxon>Bacteria</taxon>
        <taxon>Pseudomonadati</taxon>
        <taxon>Pseudomonadota</taxon>
        <taxon>Gammaproteobacteria</taxon>
        <taxon>Lysobacterales</taxon>
        <taxon>Rhodanobacteraceae</taxon>
        <taxon>Tahibacter</taxon>
    </lineage>
</organism>
<evidence type="ECO:0000313" key="8">
    <source>
        <dbReference type="Proteomes" id="UP000295293"/>
    </source>
</evidence>
<dbReference type="OrthoDB" id="9806388at2"/>
<dbReference type="Gene3D" id="3.40.350.10">
    <property type="entry name" value="Creatinase/prolidase N-terminal domain"/>
    <property type="match status" value="2"/>
</dbReference>
<evidence type="ECO:0000259" key="5">
    <source>
        <dbReference type="Pfam" id="PF01321"/>
    </source>
</evidence>
<dbReference type="Pfam" id="PF01321">
    <property type="entry name" value="Creatinase_N"/>
    <property type="match status" value="1"/>
</dbReference>
<evidence type="ECO:0000256" key="1">
    <source>
        <dbReference type="ARBA" id="ARBA00008766"/>
    </source>
</evidence>
<dbReference type="InterPro" id="IPR036005">
    <property type="entry name" value="Creatinase/aminopeptidase-like"/>
</dbReference>
<dbReference type="InterPro" id="IPR032416">
    <property type="entry name" value="Peptidase_M24_C"/>
</dbReference>
<dbReference type="AlphaFoldDB" id="A0A4R6YNZ1"/>
<gene>
    <name evidence="7" type="ORF">DFR29_116122</name>
</gene>
<comment type="caution">
    <text evidence="7">The sequence shown here is derived from an EMBL/GenBank/DDBJ whole genome shotgun (WGS) entry which is preliminary data.</text>
</comment>
<dbReference type="SUPFAM" id="SSF55920">
    <property type="entry name" value="Creatinase/aminopeptidase"/>
    <property type="match status" value="1"/>
</dbReference>
<evidence type="ECO:0000256" key="3">
    <source>
        <dbReference type="ARBA" id="ARBA00022801"/>
    </source>
</evidence>
<dbReference type="EMBL" id="SNZH01000016">
    <property type="protein sequence ID" value="TDR39420.1"/>
    <property type="molecule type" value="Genomic_DNA"/>
</dbReference>
<dbReference type="InterPro" id="IPR050422">
    <property type="entry name" value="X-Pro_aminopeptidase_P"/>
</dbReference>
<dbReference type="PANTHER" id="PTHR43763:SF6">
    <property type="entry name" value="XAA-PRO AMINOPEPTIDASE 1"/>
    <property type="match status" value="1"/>
</dbReference>
<dbReference type="CDD" id="cd01085">
    <property type="entry name" value="APP"/>
    <property type="match status" value="1"/>
</dbReference>
<dbReference type="Pfam" id="PF16188">
    <property type="entry name" value="Peptidase_M24_C"/>
    <property type="match status" value="1"/>
</dbReference>
<keyword evidence="2" id="KW-0479">Metal-binding</keyword>
<keyword evidence="8" id="KW-1185">Reference proteome</keyword>
<dbReference type="GO" id="GO:0046872">
    <property type="term" value="F:metal ion binding"/>
    <property type="evidence" value="ECO:0007669"/>
    <property type="project" value="UniProtKB-KW"/>
</dbReference>
<dbReference type="Pfam" id="PF00557">
    <property type="entry name" value="Peptidase_M24"/>
    <property type="match status" value="1"/>
</dbReference>
<name>A0A4R6YNZ1_9GAMM</name>
<feature type="domain" description="Peptidase M24 C-terminal" evidence="6">
    <location>
        <begin position="535"/>
        <end position="595"/>
    </location>
</feature>
<dbReference type="GO" id="GO:0070006">
    <property type="term" value="F:metalloaminopeptidase activity"/>
    <property type="evidence" value="ECO:0007669"/>
    <property type="project" value="InterPro"/>
</dbReference>
<proteinExistence type="inferred from homology"/>
<dbReference type="FunFam" id="3.90.230.10:FF:000009">
    <property type="entry name" value="xaa-Pro aminopeptidase 2"/>
    <property type="match status" value="1"/>
</dbReference>
<dbReference type="RefSeq" id="WP_133820888.1">
    <property type="nucleotide sequence ID" value="NZ_SNZH01000016.1"/>
</dbReference>
<dbReference type="InterPro" id="IPR000587">
    <property type="entry name" value="Creatinase_N"/>
</dbReference>
<dbReference type="InterPro" id="IPR033740">
    <property type="entry name" value="Pept_M24B"/>
</dbReference>
<dbReference type="Gene3D" id="3.90.230.10">
    <property type="entry name" value="Creatinase/methionine aminopeptidase superfamily"/>
    <property type="match status" value="1"/>
</dbReference>
<evidence type="ECO:0000259" key="6">
    <source>
        <dbReference type="Pfam" id="PF16188"/>
    </source>
</evidence>
<dbReference type="SUPFAM" id="SSF53092">
    <property type="entry name" value="Creatinase/prolidase N-terminal domain"/>
    <property type="match status" value="2"/>
</dbReference>
<keyword evidence="3" id="KW-0378">Hydrolase</keyword>
<dbReference type="Pfam" id="PF16189">
    <property type="entry name" value="Creatinase_N_2"/>
    <property type="match status" value="1"/>
</dbReference>
<keyword evidence="7" id="KW-0031">Aminopeptidase</keyword>
<dbReference type="Proteomes" id="UP000295293">
    <property type="component" value="Unassembled WGS sequence"/>
</dbReference>
<sequence>MSPSERLNDLRAALRQHGVDAVVVPSADPHLSEYLPERWKGRSWLSGFTGSVGTLVVTADFAGVWTDSRYFEQAEQELAGSDVQLMRLKLAHAPEHLDWLCARLEPGQVVAVAADVQALAMQELMQNRLGACGLALRTDLDLVAKIWDERPSLPTAAVREHRSDKVSSTRRERLARVREAVAAAGASHHLVSSLDDVAWITNLRGSDIPYNPVFLAHLFIGPEHAILFVPPGKIPAELGRALGADGIVLADYGAATAALSALPEDTRLLLDPRRVVHALTDSIAEGVALVRQVNPSQRFKACKTAGELAQIRQTMRHDGAALVRFLIWLEHNVGSGGLTELDIAAQLRQLRAAQPDFVGESFATIAGYMANGALPHYRASAGRHARIEPAGLLLVDSGGQYEGGTTDITRTIAVGPTSEEQRRDYTLVLKGMIALSRARFPRGTSGQQLDALARAPIWAAGIDYGHGTGHGVGYFLNVHEGPQSIRPPAAGDSGEPLAVGMVTSNEPGIYRPGRHGVRIENLIATVSAGGGEFGEFLAFDTLTLCPIDTRPVERDMLEAGERDWLDWYHAQVEAELSPLLDESAQHWLAAACAAL</sequence>
<dbReference type="InterPro" id="IPR000994">
    <property type="entry name" value="Pept_M24"/>
</dbReference>
<dbReference type="GO" id="GO:0005737">
    <property type="term" value="C:cytoplasm"/>
    <property type="evidence" value="ECO:0007669"/>
    <property type="project" value="UniProtKB-ARBA"/>
</dbReference>
<comment type="similarity">
    <text evidence="1">Belongs to the peptidase M24B family.</text>
</comment>
<dbReference type="InterPro" id="IPR029149">
    <property type="entry name" value="Creatin/AminoP/Spt16_N"/>
</dbReference>
<protein>
    <submittedName>
        <fullName evidence="7">Xaa-Pro aminopeptidase</fullName>
    </submittedName>
</protein>
<evidence type="ECO:0000313" key="7">
    <source>
        <dbReference type="EMBL" id="TDR39420.1"/>
    </source>
</evidence>
<evidence type="ECO:0000259" key="4">
    <source>
        <dbReference type="Pfam" id="PF00557"/>
    </source>
</evidence>
<keyword evidence="7" id="KW-0645">Protease</keyword>
<dbReference type="PANTHER" id="PTHR43763">
    <property type="entry name" value="XAA-PRO AMINOPEPTIDASE 1"/>
    <property type="match status" value="1"/>
</dbReference>
<reference evidence="7 8" key="1">
    <citation type="submission" date="2019-03" db="EMBL/GenBank/DDBJ databases">
        <title>Genomic Encyclopedia of Type Strains, Phase IV (KMG-IV): sequencing the most valuable type-strain genomes for metagenomic binning, comparative biology and taxonomic classification.</title>
        <authorList>
            <person name="Goeker M."/>
        </authorList>
    </citation>
    <scope>NUCLEOTIDE SEQUENCE [LARGE SCALE GENOMIC DNA]</scope>
    <source>
        <strain evidence="7 8">DSM 21667</strain>
    </source>
</reference>